<sequence>MLLQLLPFAAILLLIGHPSDSLLNHAEHTEYLPHTTILFTPNQRMNCSITLRVGQFSAKSFSILLIRLRFAKVQ</sequence>
<gene>
    <name evidence="2" type="ORF">IWZ03DRAFT_368879</name>
</gene>
<feature type="signal peptide" evidence="1">
    <location>
        <begin position="1"/>
        <end position="21"/>
    </location>
</feature>
<dbReference type="Proteomes" id="UP001363622">
    <property type="component" value="Unassembled WGS sequence"/>
</dbReference>
<evidence type="ECO:0000313" key="3">
    <source>
        <dbReference type="Proteomes" id="UP001363622"/>
    </source>
</evidence>
<keyword evidence="1" id="KW-0732">Signal</keyword>
<accession>A0ABR1KTZ5</accession>
<protein>
    <recommendedName>
        <fullName evidence="4">Secreted protein</fullName>
    </recommendedName>
</protein>
<keyword evidence="3" id="KW-1185">Reference proteome</keyword>
<reference evidence="2 3" key="1">
    <citation type="submission" date="2024-04" db="EMBL/GenBank/DDBJ databases">
        <title>Phyllosticta paracitricarpa is synonymous to the EU quarantine fungus P. citricarpa based on phylogenomic analyses.</title>
        <authorList>
            <consortium name="Lawrence Berkeley National Laboratory"/>
            <person name="Van Ingen-Buijs V.A."/>
            <person name="Van Westerhoven A.C."/>
            <person name="Haridas S."/>
            <person name="Skiadas P."/>
            <person name="Martin F."/>
            <person name="Groenewald J.Z."/>
            <person name="Crous P.W."/>
            <person name="Seidl M.F."/>
        </authorList>
    </citation>
    <scope>NUCLEOTIDE SEQUENCE [LARGE SCALE GENOMIC DNA]</scope>
    <source>
        <strain evidence="2 3">CBS 123371</strain>
    </source>
</reference>
<comment type="caution">
    <text evidence="2">The sequence shown here is derived from an EMBL/GenBank/DDBJ whole genome shotgun (WGS) entry which is preliminary data.</text>
</comment>
<evidence type="ECO:0008006" key="4">
    <source>
        <dbReference type="Google" id="ProtNLM"/>
    </source>
</evidence>
<feature type="chain" id="PRO_5046262293" description="Secreted protein" evidence="1">
    <location>
        <begin position="22"/>
        <end position="74"/>
    </location>
</feature>
<evidence type="ECO:0000256" key="1">
    <source>
        <dbReference type="SAM" id="SignalP"/>
    </source>
</evidence>
<organism evidence="2 3">
    <name type="scientific">Phyllosticta citriasiana</name>
    <dbReference type="NCBI Taxonomy" id="595635"/>
    <lineage>
        <taxon>Eukaryota</taxon>
        <taxon>Fungi</taxon>
        <taxon>Dikarya</taxon>
        <taxon>Ascomycota</taxon>
        <taxon>Pezizomycotina</taxon>
        <taxon>Dothideomycetes</taxon>
        <taxon>Dothideomycetes incertae sedis</taxon>
        <taxon>Botryosphaeriales</taxon>
        <taxon>Phyllostictaceae</taxon>
        <taxon>Phyllosticta</taxon>
    </lineage>
</organism>
<evidence type="ECO:0000313" key="2">
    <source>
        <dbReference type="EMBL" id="KAK7521546.1"/>
    </source>
</evidence>
<name>A0ABR1KTZ5_9PEZI</name>
<dbReference type="EMBL" id="JBBPHU010000002">
    <property type="protein sequence ID" value="KAK7521546.1"/>
    <property type="molecule type" value="Genomic_DNA"/>
</dbReference>
<proteinExistence type="predicted"/>